<dbReference type="Gene3D" id="3.40.50.1820">
    <property type="entry name" value="alpha/beta hydrolase"/>
    <property type="match status" value="1"/>
</dbReference>
<dbReference type="SUPFAM" id="SSF53474">
    <property type="entry name" value="alpha/beta-Hydrolases"/>
    <property type="match status" value="1"/>
</dbReference>
<dbReference type="AlphaFoldDB" id="A0A7H8QAN8"/>
<keyword evidence="3" id="KW-1185">Reference proteome</keyword>
<sequence length="301" mass="33652">MNVAKQDVTFTSEGLNCKGWLYLPEGEESGKKPAIVMAHGFNAVKEMHLKSFAEKFAEEGFVVLVFDYRFIGESEGEPRQHVIPAEHHKDYRNAISWISNHDQVDANRIGIWGTGYSGAHVLHLAAIDSRVKAVVAQAPVVNGLKSARRLMRNDVFQGFIQNLSAYRLARYMGAAHQYVPVVAPEGEVSALPIPDAFEWFMETGNTVAPNWENRVTLESMEALLEYSPDSTIERISPTPLLMLVAESDQLATADLSIEAFHKAHEPKKLMIFPGGHYSAYTEPGLSVFLPPQVEWFKEHLM</sequence>
<feature type="domain" description="Xaa-Pro dipeptidyl-peptidase-like" evidence="1">
    <location>
        <begin position="21"/>
        <end position="277"/>
    </location>
</feature>
<dbReference type="PANTHER" id="PTHR47751">
    <property type="entry name" value="SUPERFAMILY HYDROLASE, PUTATIVE (AFU_ORTHOLOGUE AFUA_2G16580)-RELATED"/>
    <property type="match status" value="1"/>
</dbReference>
<evidence type="ECO:0000313" key="2">
    <source>
        <dbReference type="EMBL" id="QKX51078.1"/>
    </source>
</evidence>
<gene>
    <name evidence="2" type="ORF">HF394_11040</name>
</gene>
<protein>
    <submittedName>
        <fullName evidence="2">Alpha/beta hydrolase</fullName>
    </submittedName>
</protein>
<dbReference type="Proteomes" id="UP000509222">
    <property type="component" value="Chromosome"/>
</dbReference>
<proteinExistence type="predicted"/>
<dbReference type="EMBL" id="CP051177">
    <property type="protein sequence ID" value="QKX51078.1"/>
    <property type="molecule type" value="Genomic_DNA"/>
</dbReference>
<evidence type="ECO:0000259" key="1">
    <source>
        <dbReference type="Pfam" id="PF02129"/>
    </source>
</evidence>
<organism evidence="2 3">
    <name type="scientific">Planococcus glaciei</name>
    <dbReference type="NCBI Taxonomy" id="459472"/>
    <lineage>
        <taxon>Bacteria</taxon>
        <taxon>Bacillati</taxon>
        <taxon>Bacillota</taxon>
        <taxon>Bacilli</taxon>
        <taxon>Bacillales</taxon>
        <taxon>Caryophanaceae</taxon>
        <taxon>Planococcus</taxon>
    </lineage>
</organism>
<name>A0A7H8QAN8_9BACL</name>
<dbReference type="Gene3D" id="1.10.10.800">
    <property type="match status" value="1"/>
</dbReference>
<accession>A0A7H8QAN8</accession>
<reference evidence="3" key="1">
    <citation type="submission" date="2020-06" db="EMBL/GenBank/DDBJ databases">
        <title>Isolation of Planomicrobium glaciei.</title>
        <authorList>
            <person name="Malisova L."/>
            <person name="Safrankova R."/>
            <person name="Jakubu V."/>
            <person name="Spanelova P."/>
        </authorList>
    </citation>
    <scope>NUCLEOTIDE SEQUENCE [LARGE SCALE GENOMIC DNA]</scope>
    <source>
        <strain evidence="3">NRL-ATB46093</strain>
    </source>
</reference>
<evidence type="ECO:0000313" key="3">
    <source>
        <dbReference type="Proteomes" id="UP000509222"/>
    </source>
</evidence>
<dbReference type="Pfam" id="PF02129">
    <property type="entry name" value="Peptidase_S15"/>
    <property type="match status" value="1"/>
</dbReference>
<dbReference type="InterPro" id="IPR000383">
    <property type="entry name" value="Xaa-Pro-like_dom"/>
</dbReference>
<dbReference type="InterPro" id="IPR029058">
    <property type="entry name" value="AB_hydrolase_fold"/>
</dbReference>
<dbReference type="PANTHER" id="PTHR47751:SF2">
    <property type="entry name" value="DLTD N-TERMINAL DOMAIN PROTEIN (AFU_ORTHOLOGUE AFUA_8G00380)-RELATED"/>
    <property type="match status" value="1"/>
</dbReference>
<dbReference type="InterPro" id="IPR051411">
    <property type="entry name" value="Polyketide_trans_af380"/>
</dbReference>
<keyword evidence="2" id="KW-0378">Hydrolase</keyword>
<dbReference type="RefSeq" id="WP_051413664.1">
    <property type="nucleotide sequence ID" value="NZ_CP051177.1"/>
</dbReference>
<dbReference type="GO" id="GO:0016787">
    <property type="term" value="F:hydrolase activity"/>
    <property type="evidence" value="ECO:0007669"/>
    <property type="project" value="UniProtKB-KW"/>
</dbReference>